<dbReference type="NCBIfam" id="TIGR02857">
    <property type="entry name" value="CydD"/>
    <property type="match status" value="1"/>
</dbReference>
<dbReference type="GO" id="GO:0005524">
    <property type="term" value="F:ATP binding"/>
    <property type="evidence" value="ECO:0007669"/>
    <property type="project" value="UniProtKB-KW"/>
</dbReference>
<keyword evidence="6 7" id="KW-0472">Membrane</keyword>
<reference evidence="10" key="2">
    <citation type="submission" date="2023-01" db="EMBL/GenBank/DDBJ databases">
        <authorList>
            <person name="Sun Q."/>
            <person name="Evtushenko L."/>
        </authorList>
    </citation>
    <scope>NUCLEOTIDE SEQUENCE</scope>
    <source>
        <strain evidence="10">VKM B-2484</strain>
    </source>
</reference>
<name>A0A9W6MYX2_9HYPH</name>
<dbReference type="GO" id="GO:0140359">
    <property type="term" value="F:ABC-type transporter activity"/>
    <property type="evidence" value="ECO:0007669"/>
    <property type="project" value="InterPro"/>
</dbReference>
<accession>A0A9W6MYX2</accession>
<dbReference type="InterPro" id="IPR027417">
    <property type="entry name" value="P-loop_NTPase"/>
</dbReference>
<dbReference type="GO" id="GO:0042883">
    <property type="term" value="P:cysteine transport"/>
    <property type="evidence" value="ECO:0007669"/>
    <property type="project" value="InterPro"/>
</dbReference>
<evidence type="ECO:0000256" key="3">
    <source>
        <dbReference type="ARBA" id="ARBA00022741"/>
    </source>
</evidence>
<dbReference type="InterPro" id="IPR036640">
    <property type="entry name" value="ABC1_TM_sf"/>
</dbReference>
<feature type="transmembrane region" description="Helical" evidence="7">
    <location>
        <begin position="253"/>
        <end position="278"/>
    </location>
</feature>
<dbReference type="Gene3D" id="1.20.1560.10">
    <property type="entry name" value="ABC transporter type 1, transmembrane domain"/>
    <property type="match status" value="1"/>
</dbReference>
<gene>
    <name evidence="10" type="primary">cydD</name>
    <name evidence="10" type="ORF">GCM10017643_22300</name>
</gene>
<dbReference type="GO" id="GO:0016887">
    <property type="term" value="F:ATP hydrolysis activity"/>
    <property type="evidence" value="ECO:0007669"/>
    <property type="project" value="InterPro"/>
</dbReference>
<feature type="transmembrane region" description="Helical" evidence="7">
    <location>
        <begin position="70"/>
        <end position="87"/>
    </location>
</feature>
<evidence type="ECO:0000259" key="8">
    <source>
        <dbReference type="PROSITE" id="PS50893"/>
    </source>
</evidence>
<keyword evidence="2 7" id="KW-0812">Transmembrane</keyword>
<dbReference type="Pfam" id="PF00664">
    <property type="entry name" value="ABC_membrane"/>
    <property type="match status" value="1"/>
</dbReference>
<evidence type="ECO:0000256" key="6">
    <source>
        <dbReference type="ARBA" id="ARBA00023136"/>
    </source>
</evidence>
<evidence type="ECO:0000313" key="10">
    <source>
        <dbReference type="EMBL" id="GLK72114.1"/>
    </source>
</evidence>
<evidence type="ECO:0000256" key="2">
    <source>
        <dbReference type="ARBA" id="ARBA00022692"/>
    </source>
</evidence>
<dbReference type="InterPro" id="IPR014216">
    <property type="entry name" value="ABC_transptr_CydD"/>
</dbReference>
<keyword evidence="5 7" id="KW-1133">Transmembrane helix</keyword>
<reference evidence="10" key="1">
    <citation type="journal article" date="2014" name="Int. J. Syst. Evol. Microbiol.">
        <title>Complete genome sequence of Corynebacterium casei LMG S-19264T (=DSM 44701T), isolated from a smear-ripened cheese.</title>
        <authorList>
            <consortium name="US DOE Joint Genome Institute (JGI-PGF)"/>
            <person name="Walter F."/>
            <person name="Albersmeier A."/>
            <person name="Kalinowski J."/>
            <person name="Ruckert C."/>
        </authorList>
    </citation>
    <scope>NUCLEOTIDE SEQUENCE</scope>
    <source>
        <strain evidence="10">VKM B-2484</strain>
    </source>
</reference>
<evidence type="ECO:0000256" key="7">
    <source>
        <dbReference type="SAM" id="Phobius"/>
    </source>
</evidence>
<evidence type="ECO:0000256" key="5">
    <source>
        <dbReference type="ARBA" id="ARBA00022989"/>
    </source>
</evidence>
<keyword evidence="4" id="KW-0067">ATP-binding</keyword>
<feature type="domain" description="ABC transporter" evidence="8">
    <location>
        <begin position="348"/>
        <end position="598"/>
    </location>
</feature>
<dbReference type="Proteomes" id="UP001143370">
    <property type="component" value="Unassembled WGS sequence"/>
</dbReference>
<evidence type="ECO:0000313" key="11">
    <source>
        <dbReference type="Proteomes" id="UP001143370"/>
    </source>
</evidence>
<comment type="subcellular location">
    <subcellularLocation>
        <location evidence="1">Cell membrane</location>
        <topology evidence="1">Multi-pass membrane protein</topology>
    </subcellularLocation>
</comment>
<protein>
    <submittedName>
        <fullName evidence="10">Thiol reductant ABC exporter subunit CydD</fullName>
    </submittedName>
</protein>
<dbReference type="InterPro" id="IPR039421">
    <property type="entry name" value="Type_1_exporter"/>
</dbReference>
<dbReference type="InterPro" id="IPR003593">
    <property type="entry name" value="AAA+_ATPase"/>
</dbReference>
<organism evidence="10 11">
    <name type="scientific">Ancylobacter dichloromethanicus</name>
    <dbReference type="NCBI Taxonomy" id="518825"/>
    <lineage>
        <taxon>Bacteria</taxon>
        <taxon>Pseudomonadati</taxon>
        <taxon>Pseudomonadota</taxon>
        <taxon>Alphaproteobacteria</taxon>
        <taxon>Hyphomicrobiales</taxon>
        <taxon>Xanthobacteraceae</taxon>
        <taxon>Ancylobacter</taxon>
    </lineage>
</organism>
<proteinExistence type="predicted"/>
<sequence length="603" mass="63428">MIDAETEERARPGAEAERWLKGRIAAATGSALRRAMWLGALASALVVPQAWLLAHAIAPVVMEGAPIGRALVWLTPVLPLLLARLALAHAADRAALGAALRLKGDVRAALLRHLAALGPARLGGRATGDLATTVIEGVDALEPYVARYLAHLGTLAGLPLLILAVVLSRDWISGLVLLFTAPVIPLFMVLLGQGAERLNRRQWRRLARLSGRLLDGLQRLTTLKMLNAEAGEESRLAAAAEAYRTSTMAVLRVAFLSSLALEFFATVAIAMVAVLIGFRLLDGALGFEAAFFVLLLAPEFYAPLRQLGVDYHARMEALAAAERIAALLGEPGDAPGAATPELGRAISLRCRGLRFGWGEGAPAVDGVDLDLRPGEITVLVGPSGAGKSTLLSLLLGFVSPQQGTIEVGGAGTSVHDLSALAPDHWMRQVALVPQRPHMFEGTVADNISLGAPADGEPATGNPAPRRERVRAAARLAAADGFIAALPQGYDTPLGEFGQTLSGGQVQRLALARAFLKQTAPLLIMDEGTAGLDRATEARVTAAVRELARGRTALIVTHRLATLHLADRILLMEAGRIVEEGTRAELLEKGGRFAALLGEGSLAA</sequence>
<dbReference type="GO" id="GO:0005886">
    <property type="term" value="C:plasma membrane"/>
    <property type="evidence" value="ECO:0007669"/>
    <property type="project" value="UniProtKB-SubCell"/>
</dbReference>
<keyword evidence="3" id="KW-0547">Nucleotide-binding</keyword>
<evidence type="ECO:0000256" key="1">
    <source>
        <dbReference type="ARBA" id="ARBA00004651"/>
    </source>
</evidence>
<dbReference type="PANTHER" id="PTHR24221">
    <property type="entry name" value="ATP-BINDING CASSETTE SUB-FAMILY B"/>
    <property type="match status" value="1"/>
</dbReference>
<evidence type="ECO:0000259" key="9">
    <source>
        <dbReference type="PROSITE" id="PS50929"/>
    </source>
</evidence>
<dbReference type="RefSeq" id="WP_213369614.1">
    <property type="nucleotide sequence ID" value="NZ_BSFJ01000008.1"/>
</dbReference>
<feature type="transmembrane region" description="Helical" evidence="7">
    <location>
        <begin position="148"/>
        <end position="168"/>
    </location>
</feature>
<comment type="caution">
    <text evidence="10">The sequence shown here is derived from an EMBL/GenBank/DDBJ whole genome shotgun (WGS) entry which is preliminary data.</text>
</comment>
<dbReference type="AlphaFoldDB" id="A0A9W6MYX2"/>
<dbReference type="PROSITE" id="PS50893">
    <property type="entry name" value="ABC_TRANSPORTER_2"/>
    <property type="match status" value="1"/>
</dbReference>
<feature type="transmembrane region" description="Helical" evidence="7">
    <location>
        <begin position="174"/>
        <end position="195"/>
    </location>
</feature>
<dbReference type="Pfam" id="PF00005">
    <property type="entry name" value="ABC_tran"/>
    <property type="match status" value="1"/>
</dbReference>
<feature type="transmembrane region" description="Helical" evidence="7">
    <location>
        <begin position="37"/>
        <end position="58"/>
    </location>
</feature>
<dbReference type="Gene3D" id="3.40.50.300">
    <property type="entry name" value="P-loop containing nucleotide triphosphate hydrolases"/>
    <property type="match status" value="1"/>
</dbReference>
<dbReference type="SUPFAM" id="SSF90123">
    <property type="entry name" value="ABC transporter transmembrane region"/>
    <property type="match status" value="1"/>
</dbReference>
<keyword evidence="11" id="KW-1185">Reference proteome</keyword>
<dbReference type="CDD" id="cd18584">
    <property type="entry name" value="ABC_6TM_AarD_CydD"/>
    <property type="match status" value="1"/>
</dbReference>
<dbReference type="PANTHER" id="PTHR24221:SF590">
    <property type="entry name" value="COMPONENT LINKED WITH THE ASSEMBLY OF CYTOCHROME' TRANSPORT TRANSMEMBRANE ATP-BINDING PROTEIN ABC TRANSPORTER CYDD-RELATED"/>
    <property type="match status" value="1"/>
</dbReference>
<feature type="domain" description="ABC transmembrane type-1" evidence="9">
    <location>
        <begin position="38"/>
        <end position="316"/>
    </location>
</feature>
<dbReference type="InterPro" id="IPR003439">
    <property type="entry name" value="ABC_transporter-like_ATP-bd"/>
</dbReference>
<dbReference type="EMBL" id="BSFJ01000008">
    <property type="protein sequence ID" value="GLK72114.1"/>
    <property type="molecule type" value="Genomic_DNA"/>
</dbReference>
<dbReference type="SMART" id="SM00382">
    <property type="entry name" value="AAA"/>
    <property type="match status" value="1"/>
</dbReference>
<dbReference type="InterPro" id="IPR011527">
    <property type="entry name" value="ABC1_TM_dom"/>
</dbReference>
<dbReference type="SUPFAM" id="SSF52540">
    <property type="entry name" value="P-loop containing nucleoside triphosphate hydrolases"/>
    <property type="match status" value="1"/>
</dbReference>
<evidence type="ECO:0000256" key="4">
    <source>
        <dbReference type="ARBA" id="ARBA00022840"/>
    </source>
</evidence>
<dbReference type="PROSITE" id="PS50929">
    <property type="entry name" value="ABC_TM1F"/>
    <property type="match status" value="1"/>
</dbReference>